<dbReference type="EMBL" id="QUOU01000001">
    <property type="protein sequence ID" value="REL26232.1"/>
    <property type="molecule type" value="Genomic_DNA"/>
</dbReference>
<proteinExistence type="predicted"/>
<reference evidence="3 4" key="1">
    <citation type="submission" date="2018-08" db="EMBL/GenBank/DDBJ databases">
        <title>Thalassotalea euphylliae genome.</title>
        <authorList>
            <person name="Summers S."/>
            <person name="Rice S.A."/>
            <person name="Freckelton M.L."/>
            <person name="Nedved B.T."/>
            <person name="Hadfield M.G."/>
        </authorList>
    </citation>
    <scope>NUCLEOTIDE SEQUENCE [LARGE SCALE GENOMIC DNA]</scope>
    <source>
        <strain evidence="3 4">H1</strain>
    </source>
</reference>
<sequence>MSANLNNLVKAVSLVVLLFSNTVYATPINGTGLITPDVIFGSGNANGSWTGVNVNGVEVALRGKLRYDEFGNPQNIFNYDGDRTYTFDPVFSSIPAGRSVFNFEYAVNVDSTGTSGAVLSDFTYLFEFDTDPTVATSFLGGDIVNQVFTDNAMGTNATGNGGGTVAADPVEYATLISSTNVAQNSQNRGFGFSGMIDPAASGIFTYQLSVLLNGTLLASTSIDVVVEQTAIPAPAITPLFLLALLLLGVKYRQRNRQRG</sequence>
<dbReference type="OrthoDB" id="280680at2"/>
<keyword evidence="1" id="KW-0812">Transmembrane</keyword>
<evidence type="ECO:0000256" key="1">
    <source>
        <dbReference type="SAM" id="Phobius"/>
    </source>
</evidence>
<evidence type="ECO:0000313" key="3">
    <source>
        <dbReference type="EMBL" id="REL26232.1"/>
    </source>
</evidence>
<keyword evidence="1" id="KW-1133">Transmembrane helix</keyword>
<keyword evidence="1" id="KW-0472">Membrane</keyword>
<accession>A0A3E0TQA8</accession>
<organism evidence="3 4">
    <name type="scientific">Thalassotalea euphylliae</name>
    <dbReference type="NCBI Taxonomy" id="1655234"/>
    <lineage>
        <taxon>Bacteria</taxon>
        <taxon>Pseudomonadati</taxon>
        <taxon>Pseudomonadota</taxon>
        <taxon>Gammaproteobacteria</taxon>
        <taxon>Alteromonadales</taxon>
        <taxon>Colwelliaceae</taxon>
        <taxon>Thalassotalea</taxon>
    </lineage>
</organism>
<comment type="caution">
    <text evidence="3">The sequence shown here is derived from an EMBL/GenBank/DDBJ whole genome shotgun (WGS) entry which is preliminary data.</text>
</comment>
<evidence type="ECO:0000256" key="2">
    <source>
        <dbReference type="SAM" id="SignalP"/>
    </source>
</evidence>
<dbReference type="Proteomes" id="UP000256478">
    <property type="component" value="Unassembled WGS sequence"/>
</dbReference>
<dbReference type="RefSeq" id="WP_116007353.1">
    <property type="nucleotide sequence ID" value="NZ_QUOU01000001.1"/>
</dbReference>
<feature type="chain" id="PRO_5017555724" evidence="2">
    <location>
        <begin position="26"/>
        <end position="259"/>
    </location>
</feature>
<gene>
    <name evidence="3" type="ORF">DXX93_06300</name>
</gene>
<protein>
    <submittedName>
        <fullName evidence="3">PEP-CTERM sorting domain-containing protein</fullName>
    </submittedName>
</protein>
<feature type="signal peptide" evidence="2">
    <location>
        <begin position="1"/>
        <end position="25"/>
    </location>
</feature>
<keyword evidence="2" id="KW-0732">Signal</keyword>
<name>A0A3E0TQA8_9GAMM</name>
<evidence type="ECO:0000313" key="4">
    <source>
        <dbReference type="Proteomes" id="UP000256478"/>
    </source>
</evidence>
<feature type="transmembrane region" description="Helical" evidence="1">
    <location>
        <begin position="231"/>
        <end position="249"/>
    </location>
</feature>
<dbReference type="AlphaFoldDB" id="A0A3E0TQA8"/>